<accession>A0A383D9Y2</accession>
<name>A0A383D9Y2_9ZZZZ</name>
<feature type="non-terminal residue" evidence="2">
    <location>
        <position position="1"/>
    </location>
</feature>
<dbReference type="InterPro" id="IPR045670">
    <property type="entry name" value="DUF5916"/>
</dbReference>
<feature type="non-terminal residue" evidence="2">
    <location>
        <position position="237"/>
    </location>
</feature>
<organism evidence="2">
    <name type="scientific">marine metagenome</name>
    <dbReference type="NCBI Taxonomy" id="408172"/>
    <lineage>
        <taxon>unclassified sequences</taxon>
        <taxon>metagenomes</taxon>
        <taxon>ecological metagenomes</taxon>
    </lineage>
</organism>
<evidence type="ECO:0000259" key="1">
    <source>
        <dbReference type="Pfam" id="PF19313"/>
    </source>
</evidence>
<evidence type="ECO:0000313" key="2">
    <source>
        <dbReference type="EMBL" id="SVE41120.1"/>
    </source>
</evidence>
<proteinExistence type="predicted"/>
<gene>
    <name evidence="2" type="ORF">METZ01_LOCUS493974</name>
</gene>
<dbReference type="AlphaFoldDB" id="A0A383D9Y2"/>
<protein>
    <recommendedName>
        <fullName evidence="1">DUF5916 domain-containing protein</fullName>
    </recommendedName>
</protein>
<sequence>ESRFNFSGQAAVSQSEDKRDFASRFYLAYDNYKWWSADLIATYYGDSFLSNDLGFLERAGIWAFRAGGGVRKQDPWGPFRSNIFSLRYFQYARTDGIVLSRRVEWNLMNMFKSFWMFGMGGMFLFSATDDGDLFKDPNAWMIGISPRMRFFVFMSTDPRNRIVLSPSIGSGIAETGSFGIVPTFNIILNPTNFLRISLETRYWKEINYEQYVTVLEDEDAYHRIYSPFDQEMVDTKV</sequence>
<feature type="domain" description="DUF5916" evidence="1">
    <location>
        <begin position="2"/>
        <end position="218"/>
    </location>
</feature>
<dbReference type="EMBL" id="UINC01215443">
    <property type="protein sequence ID" value="SVE41120.1"/>
    <property type="molecule type" value="Genomic_DNA"/>
</dbReference>
<dbReference type="Pfam" id="PF19313">
    <property type="entry name" value="DUF5916"/>
    <property type="match status" value="1"/>
</dbReference>
<reference evidence="2" key="1">
    <citation type="submission" date="2018-05" db="EMBL/GenBank/DDBJ databases">
        <authorList>
            <person name="Lanie J.A."/>
            <person name="Ng W.-L."/>
            <person name="Kazmierczak K.M."/>
            <person name="Andrzejewski T.M."/>
            <person name="Davidsen T.M."/>
            <person name="Wayne K.J."/>
            <person name="Tettelin H."/>
            <person name="Glass J.I."/>
            <person name="Rusch D."/>
            <person name="Podicherti R."/>
            <person name="Tsui H.-C.T."/>
            <person name="Winkler M.E."/>
        </authorList>
    </citation>
    <scope>NUCLEOTIDE SEQUENCE</scope>
</reference>